<evidence type="ECO:0000313" key="3">
    <source>
        <dbReference type="Proteomes" id="UP000515140"/>
    </source>
</evidence>
<evidence type="ECO:0000313" key="4">
    <source>
        <dbReference type="RefSeq" id="XP_020859347.1"/>
    </source>
</evidence>
<evidence type="ECO:0000256" key="2">
    <source>
        <dbReference type="SAM" id="SignalP"/>
    </source>
</evidence>
<dbReference type="AlphaFoldDB" id="A0A6P5LM07"/>
<feature type="region of interest" description="Disordered" evidence="1">
    <location>
        <begin position="112"/>
        <end position="137"/>
    </location>
</feature>
<protein>
    <submittedName>
        <fullName evidence="4">Dickkopf-like protein 1 isoform X2</fullName>
    </submittedName>
</protein>
<organism evidence="3 4">
    <name type="scientific">Phascolarctos cinereus</name>
    <name type="common">Koala</name>
    <dbReference type="NCBI Taxonomy" id="38626"/>
    <lineage>
        <taxon>Eukaryota</taxon>
        <taxon>Metazoa</taxon>
        <taxon>Chordata</taxon>
        <taxon>Craniata</taxon>
        <taxon>Vertebrata</taxon>
        <taxon>Euteleostomi</taxon>
        <taxon>Mammalia</taxon>
        <taxon>Metatheria</taxon>
        <taxon>Diprotodontia</taxon>
        <taxon>Phascolarctidae</taxon>
        <taxon>Phascolarctos</taxon>
    </lineage>
</organism>
<feature type="signal peptide" evidence="2">
    <location>
        <begin position="1"/>
        <end position="21"/>
    </location>
</feature>
<evidence type="ECO:0000256" key="1">
    <source>
        <dbReference type="SAM" id="MobiDB-lite"/>
    </source>
</evidence>
<accession>A0A6P5LM07</accession>
<keyword evidence="2" id="KW-0732">Signal</keyword>
<feature type="chain" id="PRO_5027803799" evidence="2">
    <location>
        <begin position="22"/>
        <end position="213"/>
    </location>
</feature>
<dbReference type="GeneID" id="110219932"/>
<gene>
    <name evidence="4" type="primary">DKKL1</name>
</gene>
<feature type="region of interest" description="Disordered" evidence="1">
    <location>
        <begin position="31"/>
        <end position="50"/>
    </location>
</feature>
<dbReference type="CTD" id="27120"/>
<proteinExistence type="predicted"/>
<dbReference type="RefSeq" id="XP_020859347.1">
    <property type="nucleotide sequence ID" value="XM_021003688.1"/>
</dbReference>
<keyword evidence="3" id="KW-1185">Reference proteome</keyword>
<reference evidence="4" key="1">
    <citation type="submission" date="2025-08" db="UniProtKB">
        <authorList>
            <consortium name="RefSeq"/>
        </authorList>
    </citation>
    <scope>IDENTIFICATION</scope>
    <source>
        <tissue evidence="4">Spleen</tissue>
    </source>
</reference>
<name>A0A6P5LM07_PHACI</name>
<dbReference type="Proteomes" id="UP000515140">
    <property type="component" value="Unplaced"/>
</dbReference>
<sequence>MWPQPLLLLFLLLATTPEDQAAPISVLEHAHGRNHAPGGPDTSESPEMGSMGLLGIHNLLRNLNRLFFREDLFRNMDSLMTPSVDFRNLPPNYHNEDQKQHLLSNSTIYSHHQIDKEPEDEENEPPQPLRSSGLSSSHVETHPRVSFWIFRLPRQLAVGDSRVGNRWLSEKSHRLQAIRDGLREGAHEEALLHVRPMPSRARFLYLLRPPRQL</sequence>